<dbReference type="eggNOG" id="COG1309">
    <property type="taxonomic scope" value="Bacteria"/>
</dbReference>
<protein>
    <submittedName>
        <fullName evidence="6">Putative TetR family transcriptional regulator</fullName>
    </submittedName>
</protein>
<proteinExistence type="predicted"/>
<keyword evidence="7" id="KW-1185">Reference proteome</keyword>
<gene>
    <name evidence="6" type="ORF">GS4_03_00980</name>
</gene>
<dbReference type="PROSITE" id="PS50977">
    <property type="entry name" value="HTH_TETR_2"/>
    <property type="match status" value="1"/>
</dbReference>
<keyword evidence="1" id="KW-0805">Transcription regulation</keyword>
<dbReference type="GO" id="GO:0000976">
    <property type="term" value="F:transcription cis-regulatory region binding"/>
    <property type="evidence" value="ECO:0007669"/>
    <property type="project" value="TreeGrafter"/>
</dbReference>
<feature type="domain" description="HTH tetR-type" evidence="5">
    <location>
        <begin position="21"/>
        <end position="81"/>
    </location>
</feature>
<reference evidence="6 7" key="1">
    <citation type="submission" date="2013-01" db="EMBL/GenBank/DDBJ databases">
        <title>Whole genome shotgun sequence of Gordonia soli NBRC 108243.</title>
        <authorList>
            <person name="Isaki-Nakamura S."/>
            <person name="Hosoyama A."/>
            <person name="Tsuchikane K."/>
            <person name="Ando Y."/>
            <person name="Baba S."/>
            <person name="Ohji S."/>
            <person name="Hamada M."/>
            <person name="Tamura T."/>
            <person name="Yamazoe A."/>
            <person name="Yamazaki S."/>
            <person name="Fujita N."/>
        </authorList>
    </citation>
    <scope>NUCLEOTIDE SEQUENCE [LARGE SCALE GENOMIC DNA]</scope>
    <source>
        <strain evidence="6 7">NBRC 108243</strain>
    </source>
</reference>
<dbReference type="AlphaFoldDB" id="M0QDJ3"/>
<accession>M0QDJ3</accession>
<dbReference type="InterPro" id="IPR050109">
    <property type="entry name" value="HTH-type_TetR-like_transc_reg"/>
</dbReference>
<sequence>MVAGTLAVMSARPSYAEASKVLLRTTLLDGMHDLLMERDWSAVTMSDVAAIAGVSRQTVYNEFKSRNGLAQAYSLRLADRFVSLVAAAIERNVDDANGALRDGFQDFFTSSADDPLIRSLLSGAAKPDLLKLITTDAAPLITTASIGLAEALRTSWLDVPADDAARLGRAIARMALSYIAMPPEDDRDVAADLAAVMAPPIEVARRR</sequence>
<dbReference type="EMBL" id="BANX01000003">
    <property type="protein sequence ID" value="GAC66650.1"/>
    <property type="molecule type" value="Genomic_DNA"/>
</dbReference>
<dbReference type="Gene3D" id="1.10.357.10">
    <property type="entry name" value="Tetracycline Repressor, domain 2"/>
    <property type="match status" value="1"/>
</dbReference>
<dbReference type="GO" id="GO:0003700">
    <property type="term" value="F:DNA-binding transcription factor activity"/>
    <property type="evidence" value="ECO:0007669"/>
    <property type="project" value="TreeGrafter"/>
</dbReference>
<evidence type="ECO:0000259" key="5">
    <source>
        <dbReference type="PROSITE" id="PS50977"/>
    </source>
</evidence>
<dbReference type="PANTHER" id="PTHR30055:SF234">
    <property type="entry name" value="HTH-TYPE TRANSCRIPTIONAL REGULATOR BETI"/>
    <property type="match status" value="1"/>
</dbReference>
<dbReference type="Pfam" id="PF18556">
    <property type="entry name" value="TetR_C_35"/>
    <property type="match status" value="1"/>
</dbReference>
<feature type="DNA-binding region" description="H-T-H motif" evidence="4">
    <location>
        <begin position="44"/>
        <end position="63"/>
    </location>
</feature>
<evidence type="ECO:0000256" key="3">
    <source>
        <dbReference type="ARBA" id="ARBA00023163"/>
    </source>
</evidence>
<dbReference type="InterPro" id="IPR001647">
    <property type="entry name" value="HTH_TetR"/>
</dbReference>
<evidence type="ECO:0000313" key="7">
    <source>
        <dbReference type="Proteomes" id="UP000011666"/>
    </source>
</evidence>
<dbReference type="Proteomes" id="UP000011666">
    <property type="component" value="Unassembled WGS sequence"/>
</dbReference>
<dbReference type="InterPro" id="IPR009057">
    <property type="entry name" value="Homeodomain-like_sf"/>
</dbReference>
<dbReference type="PANTHER" id="PTHR30055">
    <property type="entry name" value="HTH-TYPE TRANSCRIPTIONAL REGULATOR RUTR"/>
    <property type="match status" value="1"/>
</dbReference>
<keyword evidence="3" id="KW-0804">Transcription</keyword>
<keyword evidence="2 4" id="KW-0238">DNA-binding</keyword>
<dbReference type="InterPro" id="IPR040611">
    <property type="entry name" value="AlkX_C"/>
</dbReference>
<evidence type="ECO:0000256" key="2">
    <source>
        <dbReference type="ARBA" id="ARBA00023125"/>
    </source>
</evidence>
<dbReference type="STRING" id="1223545.GS4_03_00980"/>
<dbReference type="Pfam" id="PF00440">
    <property type="entry name" value="TetR_N"/>
    <property type="match status" value="1"/>
</dbReference>
<dbReference type="SUPFAM" id="SSF46689">
    <property type="entry name" value="Homeodomain-like"/>
    <property type="match status" value="1"/>
</dbReference>
<evidence type="ECO:0000256" key="1">
    <source>
        <dbReference type="ARBA" id="ARBA00023015"/>
    </source>
</evidence>
<evidence type="ECO:0000256" key="4">
    <source>
        <dbReference type="PROSITE-ProRule" id="PRU00335"/>
    </source>
</evidence>
<name>M0QDJ3_9ACTN</name>
<comment type="caution">
    <text evidence="6">The sequence shown here is derived from an EMBL/GenBank/DDBJ whole genome shotgun (WGS) entry which is preliminary data.</text>
</comment>
<evidence type="ECO:0000313" key="6">
    <source>
        <dbReference type="EMBL" id="GAC66650.1"/>
    </source>
</evidence>
<organism evidence="6 7">
    <name type="scientific">Gordonia soli NBRC 108243</name>
    <dbReference type="NCBI Taxonomy" id="1223545"/>
    <lineage>
        <taxon>Bacteria</taxon>
        <taxon>Bacillati</taxon>
        <taxon>Actinomycetota</taxon>
        <taxon>Actinomycetes</taxon>
        <taxon>Mycobacteriales</taxon>
        <taxon>Gordoniaceae</taxon>
        <taxon>Gordonia</taxon>
    </lineage>
</organism>